<comment type="caution">
    <text evidence="1">The sequence shown here is derived from an EMBL/GenBank/DDBJ whole genome shotgun (WGS) entry which is preliminary data.</text>
</comment>
<dbReference type="Gene3D" id="1.10.640.10">
    <property type="entry name" value="Haem peroxidase domain superfamily, animal type"/>
    <property type="match status" value="2"/>
</dbReference>
<gene>
    <name evidence="1" type="ORF">D9758_016221</name>
</gene>
<accession>A0A8H5CL56</accession>
<keyword evidence="2" id="KW-1185">Reference proteome</keyword>
<dbReference type="AlphaFoldDB" id="A0A8H5CL56"/>
<evidence type="ECO:0000313" key="2">
    <source>
        <dbReference type="Proteomes" id="UP000559256"/>
    </source>
</evidence>
<dbReference type="SUPFAM" id="SSF48113">
    <property type="entry name" value="Heme-dependent peroxidases"/>
    <property type="match status" value="2"/>
</dbReference>
<dbReference type="EMBL" id="JAACJM010000133">
    <property type="protein sequence ID" value="KAF5343817.1"/>
    <property type="molecule type" value="Genomic_DNA"/>
</dbReference>
<protein>
    <submittedName>
        <fullName evidence="1">Uncharacterized protein</fullName>
    </submittedName>
</protein>
<name>A0A8H5CL56_9AGAR</name>
<proteinExistence type="predicted"/>
<dbReference type="GO" id="GO:0004601">
    <property type="term" value="F:peroxidase activity"/>
    <property type="evidence" value="ECO:0007669"/>
    <property type="project" value="InterPro"/>
</dbReference>
<dbReference type="GO" id="GO:0006979">
    <property type="term" value="P:response to oxidative stress"/>
    <property type="evidence" value="ECO:0007669"/>
    <property type="project" value="InterPro"/>
</dbReference>
<organism evidence="1 2">
    <name type="scientific">Tetrapyrgos nigripes</name>
    <dbReference type="NCBI Taxonomy" id="182062"/>
    <lineage>
        <taxon>Eukaryota</taxon>
        <taxon>Fungi</taxon>
        <taxon>Dikarya</taxon>
        <taxon>Basidiomycota</taxon>
        <taxon>Agaricomycotina</taxon>
        <taxon>Agaricomycetes</taxon>
        <taxon>Agaricomycetidae</taxon>
        <taxon>Agaricales</taxon>
        <taxon>Marasmiineae</taxon>
        <taxon>Marasmiaceae</taxon>
        <taxon>Tetrapyrgos</taxon>
    </lineage>
</organism>
<sequence length="349" mass="38725">MERLLPTLAKNGVYCNPARLHLDFLQSEDFGEIEGVNWVDIFELRNKGLDTGVYREQASSFRDWSNDNSSYLDLSVLYGSSDKQVDAIHRKDGSGMLWDDVFADNRLLFMPPATCALLVLFNHNRNFIAEKTLSINEKGNLLPPSQLASNPKALKAQDDEIFQHAHLIDTGTWYATLLETNERWMENELMAVLKDAGLIDGTSPIDYAALTPRDFGKAVANLAGKFTAHVSDWTFGDLVRDKETRAFSSEGIAKDGCYGGCCWCLWSEEDSRADECYRGFGDSAGEGVACESSEEWSPDKSVASAAKILYRHIDNLELYVGLQAKDTKEPGLGAGLYPGYTIQATCPDK</sequence>
<dbReference type="Proteomes" id="UP000559256">
    <property type="component" value="Unassembled WGS sequence"/>
</dbReference>
<dbReference type="InterPro" id="IPR037120">
    <property type="entry name" value="Haem_peroxidase_sf_animal"/>
</dbReference>
<evidence type="ECO:0000313" key="1">
    <source>
        <dbReference type="EMBL" id="KAF5343817.1"/>
    </source>
</evidence>
<dbReference type="InterPro" id="IPR050783">
    <property type="entry name" value="Oxylipin_biosynth_metab"/>
</dbReference>
<dbReference type="PANTHER" id="PTHR11903">
    <property type="entry name" value="PROSTAGLANDIN G/H SYNTHASE"/>
    <property type="match status" value="1"/>
</dbReference>
<reference evidence="1 2" key="1">
    <citation type="journal article" date="2020" name="ISME J.">
        <title>Uncovering the hidden diversity of litter-decomposition mechanisms in mushroom-forming fungi.</title>
        <authorList>
            <person name="Floudas D."/>
            <person name="Bentzer J."/>
            <person name="Ahren D."/>
            <person name="Johansson T."/>
            <person name="Persson P."/>
            <person name="Tunlid A."/>
        </authorList>
    </citation>
    <scope>NUCLEOTIDE SEQUENCE [LARGE SCALE GENOMIC DNA]</scope>
    <source>
        <strain evidence="1 2">CBS 291.85</strain>
    </source>
</reference>
<dbReference type="OrthoDB" id="823504at2759"/>
<dbReference type="GO" id="GO:0020037">
    <property type="term" value="F:heme binding"/>
    <property type="evidence" value="ECO:0007669"/>
    <property type="project" value="InterPro"/>
</dbReference>
<dbReference type="PANTHER" id="PTHR11903:SF37">
    <property type="entry name" value="PSI-PRODUCING OXYGENASE A"/>
    <property type="match status" value="1"/>
</dbReference>
<dbReference type="InterPro" id="IPR010255">
    <property type="entry name" value="Haem_peroxidase_sf"/>
</dbReference>